<evidence type="ECO:0008006" key="5">
    <source>
        <dbReference type="Google" id="ProtNLM"/>
    </source>
</evidence>
<proteinExistence type="predicted"/>
<dbReference type="SUPFAM" id="SSF50370">
    <property type="entry name" value="Ricin B-like lectins"/>
    <property type="match status" value="1"/>
</dbReference>
<dbReference type="EMBL" id="CP144543">
    <property type="protein sequence ID" value="WVW83505.1"/>
    <property type="molecule type" value="Genomic_DNA"/>
</dbReference>
<reference evidence="2" key="3">
    <citation type="submission" date="2014-01" db="EMBL/GenBank/DDBJ databases">
        <title>Evolution of pathogenesis and genome organization in the Tremellales.</title>
        <authorList>
            <person name="Cuomo C."/>
            <person name="Litvintseva A."/>
            <person name="Heitman J."/>
            <person name="Chen Y."/>
            <person name="Sun S."/>
            <person name="Springer D."/>
            <person name="Dromer F."/>
            <person name="Young S."/>
            <person name="Zeng Q."/>
            <person name="Chapman S."/>
            <person name="Gujja S."/>
            <person name="Saif S."/>
            <person name="Birren B."/>
        </authorList>
    </citation>
    <scope>NUCLEOTIDE SEQUENCE</scope>
    <source>
        <strain evidence="2">CBS 10118</strain>
    </source>
</reference>
<evidence type="ECO:0000313" key="2">
    <source>
        <dbReference type="EMBL" id="OCF22028.1"/>
    </source>
</evidence>
<keyword evidence="4" id="KW-1185">Reference proteome</keyword>
<name>A0A1B9FTD7_9TREE</name>
<dbReference type="EMBL" id="KI894026">
    <property type="protein sequence ID" value="OCF22028.1"/>
    <property type="molecule type" value="Genomic_DNA"/>
</dbReference>
<gene>
    <name evidence="2" type="ORF">I302_08809</name>
    <name evidence="3" type="ORF">I302_105526</name>
</gene>
<dbReference type="InterPro" id="IPR035992">
    <property type="entry name" value="Ricin_B-like_lectins"/>
</dbReference>
<dbReference type="Proteomes" id="UP000092730">
    <property type="component" value="Chromosome 3"/>
</dbReference>
<evidence type="ECO:0000313" key="4">
    <source>
        <dbReference type="Proteomes" id="UP000092730"/>
    </source>
</evidence>
<dbReference type="VEuPathDB" id="FungiDB:I302_08809"/>
<dbReference type="Gene3D" id="2.80.10.50">
    <property type="match status" value="1"/>
</dbReference>
<sequence>MLLTAAFLPLLATISAISLDKREVEQGAQIRLKSSQQCVSRLAEGSQALMLAACDGADRWDINDNPNGAGPIVLSASGDQVAWDGASTPDAYVNVEGLDSDRQGQRWTVSENGEIFYATDSNGEEIKVCAEYFDQQLGQDQGYIRRYKCSGKGAQQFEIISE</sequence>
<dbReference type="GeneID" id="30213208"/>
<feature type="chain" id="PRO_5042334629" description="Ricin B lectin domain-containing protein" evidence="1">
    <location>
        <begin position="17"/>
        <end position="162"/>
    </location>
</feature>
<dbReference type="AlphaFoldDB" id="A0A1B9FTD7"/>
<reference evidence="2" key="1">
    <citation type="submission" date="2013-07" db="EMBL/GenBank/DDBJ databases">
        <title>The Genome Sequence of Cryptococcus bestiolae CBS10118.</title>
        <authorList>
            <consortium name="The Broad Institute Genome Sequencing Platform"/>
            <person name="Cuomo C."/>
            <person name="Litvintseva A."/>
            <person name="Chen Y."/>
            <person name="Heitman J."/>
            <person name="Sun S."/>
            <person name="Springer D."/>
            <person name="Dromer F."/>
            <person name="Young S.K."/>
            <person name="Zeng Q."/>
            <person name="Gargeya S."/>
            <person name="Fitzgerald M."/>
            <person name="Abouelleil A."/>
            <person name="Alvarado L."/>
            <person name="Berlin A.M."/>
            <person name="Chapman S.B."/>
            <person name="Dewar J."/>
            <person name="Goldberg J."/>
            <person name="Griggs A."/>
            <person name="Gujja S."/>
            <person name="Hansen M."/>
            <person name="Howarth C."/>
            <person name="Imamovic A."/>
            <person name="Larimer J."/>
            <person name="McCowan C."/>
            <person name="Murphy C."/>
            <person name="Pearson M."/>
            <person name="Priest M."/>
            <person name="Roberts A."/>
            <person name="Saif S."/>
            <person name="Shea T."/>
            <person name="Sykes S."/>
            <person name="Wortman J."/>
            <person name="Nusbaum C."/>
            <person name="Birren B."/>
        </authorList>
    </citation>
    <scope>NUCLEOTIDE SEQUENCE [LARGE SCALE GENOMIC DNA]</scope>
    <source>
        <strain evidence="2">CBS 10118</strain>
    </source>
</reference>
<evidence type="ECO:0000313" key="3">
    <source>
        <dbReference type="EMBL" id="WVW83505.1"/>
    </source>
</evidence>
<keyword evidence="1" id="KW-0732">Signal</keyword>
<dbReference type="RefSeq" id="XP_019043098.1">
    <property type="nucleotide sequence ID" value="XM_019195385.1"/>
</dbReference>
<accession>A0A1B9FTD7</accession>
<evidence type="ECO:0000256" key="1">
    <source>
        <dbReference type="SAM" id="SignalP"/>
    </source>
</evidence>
<organism evidence="2">
    <name type="scientific">Kwoniella bestiolae CBS 10118</name>
    <dbReference type="NCBI Taxonomy" id="1296100"/>
    <lineage>
        <taxon>Eukaryota</taxon>
        <taxon>Fungi</taxon>
        <taxon>Dikarya</taxon>
        <taxon>Basidiomycota</taxon>
        <taxon>Agaricomycotina</taxon>
        <taxon>Tremellomycetes</taxon>
        <taxon>Tremellales</taxon>
        <taxon>Cryptococcaceae</taxon>
        <taxon>Kwoniella</taxon>
    </lineage>
</organism>
<feature type="signal peptide" evidence="1">
    <location>
        <begin position="1"/>
        <end position="16"/>
    </location>
</feature>
<dbReference type="KEGG" id="kbi:30213208"/>
<reference evidence="3" key="2">
    <citation type="submission" date="2013-07" db="EMBL/GenBank/DDBJ databases">
        <authorList>
            <consortium name="The Broad Institute Genome Sequencing Platform"/>
            <person name="Cuomo C."/>
            <person name="Litvintseva A."/>
            <person name="Chen Y."/>
            <person name="Heitman J."/>
            <person name="Sun S."/>
            <person name="Springer D."/>
            <person name="Dromer F."/>
            <person name="Young S.K."/>
            <person name="Zeng Q."/>
            <person name="Gargeya S."/>
            <person name="Fitzgerald M."/>
            <person name="Abouelleil A."/>
            <person name="Alvarado L."/>
            <person name="Berlin A.M."/>
            <person name="Chapman S.B."/>
            <person name="Dewar J."/>
            <person name="Goldberg J."/>
            <person name="Griggs A."/>
            <person name="Gujja S."/>
            <person name="Hansen M."/>
            <person name="Howarth C."/>
            <person name="Imamovic A."/>
            <person name="Larimer J."/>
            <person name="McCowan C."/>
            <person name="Murphy C."/>
            <person name="Pearson M."/>
            <person name="Priest M."/>
            <person name="Roberts A."/>
            <person name="Saif S."/>
            <person name="Shea T."/>
            <person name="Sykes S."/>
            <person name="Wortman J."/>
            <person name="Nusbaum C."/>
            <person name="Birren B."/>
        </authorList>
    </citation>
    <scope>NUCLEOTIDE SEQUENCE</scope>
    <source>
        <strain evidence="3">CBS 10118</strain>
    </source>
</reference>
<protein>
    <recommendedName>
        <fullName evidence="5">Ricin B lectin domain-containing protein</fullName>
    </recommendedName>
</protein>
<reference evidence="3" key="4">
    <citation type="submission" date="2024-02" db="EMBL/GenBank/DDBJ databases">
        <title>Comparative genomics of Cryptococcus and Kwoniella reveals pathogenesis evolution and contrasting modes of karyotype evolution via chromosome fusion or intercentromeric recombination.</title>
        <authorList>
            <person name="Coelho M.A."/>
            <person name="David-Palma M."/>
            <person name="Shea T."/>
            <person name="Bowers K."/>
            <person name="McGinley-Smith S."/>
            <person name="Mohammad A.W."/>
            <person name="Gnirke A."/>
            <person name="Yurkov A.M."/>
            <person name="Nowrousian M."/>
            <person name="Sun S."/>
            <person name="Cuomo C.A."/>
            <person name="Heitman J."/>
        </authorList>
    </citation>
    <scope>NUCLEOTIDE SEQUENCE</scope>
    <source>
        <strain evidence="3">CBS 10118</strain>
    </source>
</reference>